<dbReference type="Proteomes" id="UP001444071">
    <property type="component" value="Unassembled WGS sequence"/>
</dbReference>
<sequence>MLKHGGDSIMMWGRFVFVLFLEGQGSWSELMGSWTEAIQIHTSFQIFICKKKENYTSFLKHFTIISYALPSRTAWYNVLLSIALASQPLKIQCGNRRQLKSVQQD</sequence>
<evidence type="ECO:0000313" key="3">
    <source>
        <dbReference type="Proteomes" id="UP001444071"/>
    </source>
</evidence>
<feature type="signal peptide" evidence="1">
    <location>
        <begin position="1"/>
        <end position="28"/>
    </location>
</feature>
<organism evidence="2 3">
    <name type="scientific">Xenotaenia resolanae</name>
    <dbReference type="NCBI Taxonomy" id="208358"/>
    <lineage>
        <taxon>Eukaryota</taxon>
        <taxon>Metazoa</taxon>
        <taxon>Chordata</taxon>
        <taxon>Craniata</taxon>
        <taxon>Vertebrata</taxon>
        <taxon>Euteleostomi</taxon>
        <taxon>Actinopterygii</taxon>
        <taxon>Neopterygii</taxon>
        <taxon>Teleostei</taxon>
        <taxon>Neoteleostei</taxon>
        <taxon>Acanthomorphata</taxon>
        <taxon>Ovalentaria</taxon>
        <taxon>Atherinomorphae</taxon>
        <taxon>Cyprinodontiformes</taxon>
        <taxon>Goodeidae</taxon>
        <taxon>Xenotaenia</taxon>
    </lineage>
</organism>
<feature type="chain" id="PRO_5046946750" evidence="1">
    <location>
        <begin position="29"/>
        <end position="105"/>
    </location>
</feature>
<evidence type="ECO:0000256" key="1">
    <source>
        <dbReference type="SAM" id="SignalP"/>
    </source>
</evidence>
<protein>
    <submittedName>
        <fullName evidence="2">Uncharacterized protein</fullName>
    </submittedName>
</protein>
<gene>
    <name evidence="2" type="ORF">XENORESO_015425</name>
</gene>
<comment type="caution">
    <text evidence="2">The sequence shown here is derived from an EMBL/GenBank/DDBJ whole genome shotgun (WGS) entry which is preliminary data.</text>
</comment>
<dbReference type="EMBL" id="JAHRIM010004979">
    <property type="protein sequence ID" value="MEQ2259649.1"/>
    <property type="molecule type" value="Genomic_DNA"/>
</dbReference>
<evidence type="ECO:0000313" key="2">
    <source>
        <dbReference type="EMBL" id="MEQ2259649.1"/>
    </source>
</evidence>
<reference evidence="2 3" key="1">
    <citation type="submission" date="2021-06" db="EMBL/GenBank/DDBJ databases">
        <authorList>
            <person name="Palmer J.M."/>
        </authorList>
    </citation>
    <scope>NUCLEOTIDE SEQUENCE [LARGE SCALE GENOMIC DNA]</scope>
    <source>
        <strain evidence="2 3">XR_2019</strain>
        <tissue evidence="2">Muscle</tissue>
    </source>
</reference>
<keyword evidence="3" id="KW-1185">Reference proteome</keyword>
<name>A0ABV0VRL0_9TELE</name>
<keyword evidence="1" id="KW-0732">Signal</keyword>
<accession>A0ABV0VRL0</accession>
<proteinExistence type="predicted"/>